<evidence type="ECO:0000256" key="4">
    <source>
        <dbReference type="ARBA" id="ARBA00022801"/>
    </source>
</evidence>
<comment type="cofactor">
    <cofactor evidence="1">
        <name>Mn(2+)</name>
        <dbReference type="ChEBI" id="CHEBI:29035"/>
    </cofactor>
</comment>
<dbReference type="CDD" id="cd03426">
    <property type="entry name" value="NUDIX_CoAse_Nudt7"/>
    <property type="match status" value="1"/>
</dbReference>
<evidence type="ECO:0000256" key="6">
    <source>
        <dbReference type="ARBA" id="ARBA00023211"/>
    </source>
</evidence>
<dbReference type="Pfam" id="PF00293">
    <property type="entry name" value="NUDIX"/>
    <property type="match status" value="1"/>
</dbReference>
<dbReference type="PROSITE" id="PS51462">
    <property type="entry name" value="NUDIX"/>
    <property type="match status" value="1"/>
</dbReference>
<dbReference type="STRING" id="1437059.A6A05_00800"/>
<evidence type="ECO:0000256" key="3">
    <source>
        <dbReference type="ARBA" id="ARBA00022723"/>
    </source>
</evidence>
<evidence type="ECO:0000256" key="2">
    <source>
        <dbReference type="ARBA" id="ARBA00001946"/>
    </source>
</evidence>
<proteinExistence type="predicted"/>
<dbReference type="GO" id="GO:0046872">
    <property type="term" value="F:metal ion binding"/>
    <property type="evidence" value="ECO:0007669"/>
    <property type="project" value="UniProtKB-KW"/>
</dbReference>
<keyword evidence="4" id="KW-0378">Hydrolase</keyword>
<sequence>MEQRDVLSPGAADRPRLTLADIRQRLGRGRNPAARGDVHLERQIDGPDAPGRAALMDGSEPTPAAVLVPLVEHPEGFTVLLTQRTEHLAHHPGQISFPGGRLEPADQGDSVTCALRETEEEIGLPASRVTILGRLDDYVTGTGFIITPVVGVITPPVVTNADPFEVAEVFEVPLHFLLDPENHKLHRRIVEGRHRPFWSMTWEQRMIWGATAGMLVNLSDVLGQP</sequence>
<dbReference type="Gene3D" id="3.90.79.10">
    <property type="entry name" value="Nucleoside Triphosphate Pyrophosphohydrolase"/>
    <property type="match status" value="1"/>
</dbReference>
<dbReference type="GO" id="GO:0010945">
    <property type="term" value="F:coenzyme A diphosphatase activity"/>
    <property type="evidence" value="ECO:0007669"/>
    <property type="project" value="InterPro"/>
</dbReference>
<protein>
    <submittedName>
        <fullName evidence="8">Coenzyme A pyrophosphatase</fullName>
    </submittedName>
</protein>
<keyword evidence="9" id="KW-1185">Reference proteome</keyword>
<evidence type="ECO:0000259" key="7">
    <source>
        <dbReference type="PROSITE" id="PS51462"/>
    </source>
</evidence>
<accession>A0A178MWN7</accession>
<dbReference type="SUPFAM" id="SSF55811">
    <property type="entry name" value="Nudix"/>
    <property type="match status" value="1"/>
</dbReference>
<dbReference type="EMBL" id="LWQU01000104">
    <property type="protein sequence ID" value="OAN55131.1"/>
    <property type="molecule type" value="Genomic_DNA"/>
</dbReference>
<dbReference type="NCBIfam" id="NF007980">
    <property type="entry name" value="PRK10707.1"/>
    <property type="match status" value="1"/>
</dbReference>
<dbReference type="InterPro" id="IPR015797">
    <property type="entry name" value="NUDIX_hydrolase-like_dom_sf"/>
</dbReference>
<dbReference type="RefSeq" id="WP_068498262.1">
    <property type="nucleotide sequence ID" value="NZ_LWQU01000104.1"/>
</dbReference>
<reference evidence="8 9" key="1">
    <citation type="submission" date="2016-04" db="EMBL/GenBank/DDBJ databases">
        <title>Draft genome sequence of freshwater magnetotactic bacteria Magnetospirillum marisnigri SP-1 and Magnetospirillum moscoviense BB-1.</title>
        <authorList>
            <person name="Koziaeva V."/>
            <person name="Dziuba M.V."/>
            <person name="Ivanov T.M."/>
            <person name="Kuznetsov B."/>
            <person name="Grouzdev D.S."/>
        </authorList>
    </citation>
    <scope>NUCLEOTIDE SEQUENCE [LARGE SCALE GENOMIC DNA]</scope>
    <source>
        <strain evidence="8 9">BB-1</strain>
    </source>
</reference>
<name>A0A178MWN7_9PROT</name>
<comment type="cofactor">
    <cofactor evidence="2">
        <name>Mg(2+)</name>
        <dbReference type="ChEBI" id="CHEBI:18420"/>
    </cofactor>
</comment>
<organism evidence="8 9">
    <name type="scientific">Magnetospirillum moscoviense</name>
    <dbReference type="NCBI Taxonomy" id="1437059"/>
    <lineage>
        <taxon>Bacteria</taxon>
        <taxon>Pseudomonadati</taxon>
        <taxon>Pseudomonadota</taxon>
        <taxon>Alphaproteobacteria</taxon>
        <taxon>Rhodospirillales</taxon>
        <taxon>Rhodospirillaceae</taxon>
        <taxon>Magnetospirillum</taxon>
    </lineage>
</organism>
<dbReference type="AlphaFoldDB" id="A0A178MWN7"/>
<evidence type="ECO:0000256" key="5">
    <source>
        <dbReference type="ARBA" id="ARBA00022842"/>
    </source>
</evidence>
<comment type="caution">
    <text evidence="8">The sequence shown here is derived from an EMBL/GenBank/DDBJ whole genome shotgun (WGS) entry which is preliminary data.</text>
</comment>
<dbReference type="InterPro" id="IPR045121">
    <property type="entry name" value="CoAse"/>
</dbReference>
<dbReference type="InterPro" id="IPR000086">
    <property type="entry name" value="NUDIX_hydrolase_dom"/>
</dbReference>
<evidence type="ECO:0000256" key="1">
    <source>
        <dbReference type="ARBA" id="ARBA00001936"/>
    </source>
</evidence>
<gene>
    <name evidence="8" type="ORF">A6A05_00800</name>
</gene>
<dbReference type="PANTHER" id="PTHR12992">
    <property type="entry name" value="NUDIX HYDROLASE"/>
    <property type="match status" value="1"/>
</dbReference>
<keyword evidence="3" id="KW-0479">Metal-binding</keyword>
<evidence type="ECO:0000313" key="8">
    <source>
        <dbReference type="EMBL" id="OAN55131.1"/>
    </source>
</evidence>
<dbReference type="PANTHER" id="PTHR12992:SF11">
    <property type="entry name" value="MITOCHONDRIAL COENZYME A DIPHOSPHATASE NUDT8"/>
    <property type="match status" value="1"/>
</dbReference>
<dbReference type="OrthoDB" id="9802805at2"/>
<keyword evidence="5" id="KW-0460">Magnesium</keyword>
<keyword evidence="6" id="KW-0464">Manganese</keyword>
<evidence type="ECO:0000313" key="9">
    <source>
        <dbReference type="Proteomes" id="UP000078543"/>
    </source>
</evidence>
<feature type="domain" description="Nudix hydrolase" evidence="7">
    <location>
        <begin position="61"/>
        <end position="195"/>
    </location>
</feature>
<dbReference type="Proteomes" id="UP000078543">
    <property type="component" value="Unassembled WGS sequence"/>
</dbReference>